<evidence type="ECO:0000313" key="14">
    <source>
        <dbReference type="EMBL" id="CAJ0808040.1"/>
    </source>
</evidence>
<keyword evidence="16" id="KW-1185">Reference proteome</keyword>
<dbReference type="InterPro" id="IPR013525">
    <property type="entry name" value="ABC2_TM"/>
</dbReference>
<keyword evidence="7" id="KW-0972">Capsule biogenesis/degradation</keyword>
<proteinExistence type="inferred from homology"/>
<keyword evidence="8 11" id="KW-1133">Transmembrane helix</keyword>
<dbReference type="InterPro" id="IPR047817">
    <property type="entry name" value="ABC2_TM_bact-type"/>
</dbReference>
<dbReference type="PANTHER" id="PTHR30413:SF10">
    <property type="entry name" value="CAPSULE POLYSACCHARIDE EXPORT INNER-MEMBRANE PROTEIN CTRC"/>
    <property type="match status" value="1"/>
</dbReference>
<evidence type="ECO:0000256" key="3">
    <source>
        <dbReference type="ARBA" id="ARBA00022448"/>
    </source>
</evidence>
<keyword evidence="4 11" id="KW-1003">Cell membrane</keyword>
<evidence type="ECO:0000256" key="11">
    <source>
        <dbReference type="RuleBase" id="RU361157"/>
    </source>
</evidence>
<keyword evidence="10 11" id="KW-0472">Membrane</keyword>
<accession>A0AAD2BT87</accession>
<dbReference type="AlphaFoldDB" id="A0AAD2BT87"/>
<evidence type="ECO:0000256" key="8">
    <source>
        <dbReference type="ARBA" id="ARBA00022989"/>
    </source>
</evidence>
<evidence type="ECO:0000256" key="9">
    <source>
        <dbReference type="ARBA" id="ARBA00023047"/>
    </source>
</evidence>
<dbReference type="PROSITE" id="PS51012">
    <property type="entry name" value="ABC_TM2"/>
    <property type="match status" value="1"/>
</dbReference>
<feature type="transmembrane region" description="Helical" evidence="11">
    <location>
        <begin position="148"/>
        <end position="167"/>
    </location>
</feature>
<comment type="similarity">
    <text evidence="2 11">Belongs to the ABC-2 integral membrane protein family.</text>
</comment>
<evidence type="ECO:0000256" key="2">
    <source>
        <dbReference type="ARBA" id="ARBA00007783"/>
    </source>
</evidence>
<dbReference type="GO" id="GO:0015774">
    <property type="term" value="P:polysaccharide transport"/>
    <property type="evidence" value="ECO:0007669"/>
    <property type="project" value="UniProtKB-KW"/>
</dbReference>
<keyword evidence="6 11" id="KW-0812">Transmembrane</keyword>
<dbReference type="EMBL" id="CATZAR010000002">
    <property type="protein sequence ID" value="CAJ0785821.1"/>
    <property type="molecule type" value="Genomic_DNA"/>
</dbReference>
<evidence type="ECO:0000313" key="15">
    <source>
        <dbReference type="Proteomes" id="UP001189756"/>
    </source>
</evidence>
<dbReference type="PRINTS" id="PR00164">
    <property type="entry name" value="ABC2TRNSPORT"/>
</dbReference>
<keyword evidence="3 11" id="KW-0813">Transport</keyword>
<evidence type="ECO:0000256" key="7">
    <source>
        <dbReference type="ARBA" id="ARBA00022903"/>
    </source>
</evidence>
<evidence type="ECO:0000313" key="13">
    <source>
        <dbReference type="EMBL" id="CAJ0785821.1"/>
    </source>
</evidence>
<evidence type="ECO:0000256" key="5">
    <source>
        <dbReference type="ARBA" id="ARBA00022597"/>
    </source>
</evidence>
<evidence type="ECO:0000256" key="6">
    <source>
        <dbReference type="ARBA" id="ARBA00022692"/>
    </source>
</evidence>
<feature type="transmembrane region" description="Helical" evidence="11">
    <location>
        <begin position="115"/>
        <end position="136"/>
    </location>
</feature>
<feature type="transmembrane region" description="Helical" evidence="11">
    <location>
        <begin position="35"/>
        <end position="57"/>
    </location>
</feature>
<dbReference type="Proteomes" id="UP001189773">
    <property type="component" value="Unassembled WGS sequence"/>
</dbReference>
<dbReference type="RefSeq" id="WP_009240830.1">
    <property type="nucleotide sequence ID" value="NZ_CATWDO010000002.1"/>
</dbReference>
<comment type="caution">
    <text evidence="14">The sequence shown here is derived from an EMBL/GenBank/DDBJ whole genome shotgun (WGS) entry which is preliminary data.</text>
</comment>
<feature type="domain" description="ABC transmembrane type-2" evidence="12">
    <location>
        <begin position="35"/>
        <end position="256"/>
    </location>
</feature>
<dbReference type="Proteomes" id="UP001189756">
    <property type="component" value="Unassembled WGS sequence"/>
</dbReference>
<dbReference type="PANTHER" id="PTHR30413">
    <property type="entry name" value="INNER MEMBRANE TRANSPORT PERMEASE"/>
    <property type="match status" value="1"/>
</dbReference>
<evidence type="ECO:0000313" key="16">
    <source>
        <dbReference type="Proteomes" id="UP001189773"/>
    </source>
</evidence>
<gene>
    <name evidence="14" type="primary">kpsM</name>
    <name evidence="13" type="ORF">LMG18095_01370</name>
    <name evidence="14" type="ORF">R77560_04662</name>
</gene>
<name>A0AAD2BT87_9RALS</name>
<organism evidence="14 15">
    <name type="scientific">Ralstonia thomasii</name>
    <dbReference type="NCBI Taxonomy" id="3058596"/>
    <lineage>
        <taxon>Bacteria</taxon>
        <taxon>Pseudomonadati</taxon>
        <taxon>Pseudomonadota</taxon>
        <taxon>Betaproteobacteria</taxon>
        <taxon>Burkholderiales</taxon>
        <taxon>Burkholderiaceae</taxon>
        <taxon>Ralstonia</taxon>
    </lineage>
</organism>
<keyword evidence="9" id="KW-0625">Polysaccharide transport</keyword>
<evidence type="ECO:0000256" key="4">
    <source>
        <dbReference type="ARBA" id="ARBA00022475"/>
    </source>
</evidence>
<evidence type="ECO:0000256" key="1">
    <source>
        <dbReference type="ARBA" id="ARBA00004651"/>
    </source>
</evidence>
<dbReference type="GO" id="GO:0140359">
    <property type="term" value="F:ABC-type transporter activity"/>
    <property type="evidence" value="ECO:0007669"/>
    <property type="project" value="InterPro"/>
</dbReference>
<feature type="transmembrane region" description="Helical" evidence="11">
    <location>
        <begin position="179"/>
        <end position="197"/>
    </location>
</feature>
<keyword evidence="5" id="KW-0762">Sugar transport</keyword>
<dbReference type="GeneID" id="61389992"/>
<feature type="transmembrane region" description="Helical" evidence="11">
    <location>
        <begin position="235"/>
        <end position="254"/>
    </location>
</feature>
<comment type="subcellular location">
    <subcellularLocation>
        <location evidence="11">Cell inner membrane</location>
        <topology evidence="11">Multi-pass membrane protein</topology>
    </subcellularLocation>
    <subcellularLocation>
        <location evidence="1">Cell membrane</location>
        <topology evidence="1">Multi-pass membrane protein</topology>
    </subcellularLocation>
</comment>
<dbReference type="EMBL" id="CATZAZ010000018">
    <property type="protein sequence ID" value="CAJ0808040.1"/>
    <property type="molecule type" value="Genomic_DNA"/>
</dbReference>
<dbReference type="GO" id="GO:0043190">
    <property type="term" value="C:ATP-binding cassette (ABC) transporter complex"/>
    <property type="evidence" value="ECO:0007669"/>
    <property type="project" value="InterPro"/>
</dbReference>
<dbReference type="Pfam" id="PF01061">
    <property type="entry name" value="ABC2_membrane"/>
    <property type="match status" value="1"/>
</dbReference>
<reference evidence="14 16" key="1">
    <citation type="submission" date="2023-07" db="EMBL/GenBank/DDBJ databases">
        <authorList>
            <person name="Peeters C."/>
        </authorList>
    </citation>
    <scope>NUCLEOTIDE SEQUENCE</scope>
    <source>
        <strain evidence="13 16">LMG 18095</strain>
        <strain evidence="14">R-77560</strain>
    </source>
</reference>
<dbReference type="InterPro" id="IPR000412">
    <property type="entry name" value="ABC_2_transport"/>
</dbReference>
<dbReference type="GO" id="GO:0015920">
    <property type="term" value="P:lipopolysaccharide transport"/>
    <property type="evidence" value="ECO:0007669"/>
    <property type="project" value="TreeGrafter"/>
</dbReference>
<evidence type="ECO:0000259" key="12">
    <source>
        <dbReference type="PROSITE" id="PS51012"/>
    </source>
</evidence>
<protein>
    <recommendedName>
        <fullName evidence="11">Transport permease protein</fullName>
    </recommendedName>
</protein>
<sequence>MRHDTPLLRSFQIQLRVVGALLMREILTRYGRHNIGFLWVFFEPMMFTLGVTALWTLSKATHGSSLPITAFAVTGYSSVLVWRNSASRCALAIEPNQSLLYHRNVRVIDLFLSRVILEIAGATISFLFLTTLFVTLGMMEPPADITQIIGGWIYLSVFGIGLGFIVGALSERSEAAERIWHTVAYLLFPLSGALFMVDWMPRAVQKYILLLPMVHGVEMVRGGYFGALVKPHYDIGYMVVADLVMLLVGLFFVMDASKRVEPE</sequence>
<comment type="caution">
    <text evidence="11">Lacks conserved residue(s) required for the propagation of feature annotation.</text>
</comment>
<evidence type="ECO:0000256" key="10">
    <source>
        <dbReference type="ARBA" id="ARBA00023136"/>
    </source>
</evidence>